<evidence type="ECO:0000313" key="2">
    <source>
        <dbReference type="Proteomes" id="UP000054538"/>
    </source>
</evidence>
<gene>
    <name evidence="1" type="ORF">PAXRUDRAFT_114326</name>
</gene>
<organism evidence="1 2">
    <name type="scientific">Paxillus rubicundulus Ve08.2h10</name>
    <dbReference type="NCBI Taxonomy" id="930991"/>
    <lineage>
        <taxon>Eukaryota</taxon>
        <taxon>Fungi</taxon>
        <taxon>Dikarya</taxon>
        <taxon>Basidiomycota</taxon>
        <taxon>Agaricomycotina</taxon>
        <taxon>Agaricomycetes</taxon>
        <taxon>Agaricomycetidae</taxon>
        <taxon>Boletales</taxon>
        <taxon>Paxilineae</taxon>
        <taxon>Paxillaceae</taxon>
        <taxon>Paxillus</taxon>
    </lineage>
</organism>
<reference evidence="2" key="2">
    <citation type="submission" date="2015-01" db="EMBL/GenBank/DDBJ databases">
        <title>Evolutionary Origins and Diversification of the Mycorrhizal Mutualists.</title>
        <authorList>
            <consortium name="DOE Joint Genome Institute"/>
            <consortium name="Mycorrhizal Genomics Consortium"/>
            <person name="Kohler A."/>
            <person name="Kuo A."/>
            <person name="Nagy L.G."/>
            <person name="Floudas D."/>
            <person name="Copeland A."/>
            <person name="Barry K.W."/>
            <person name="Cichocki N."/>
            <person name="Veneault-Fourrey C."/>
            <person name="LaButti K."/>
            <person name="Lindquist E.A."/>
            <person name="Lipzen A."/>
            <person name="Lundell T."/>
            <person name="Morin E."/>
            <person name="Murat C."/>
            <person name="Riley R."/>
            <person name="Ohm R."/>
            <person name="Sun H."/>
            <person name="Tunlid A."/>
            <person name="Henrissat B."/>
            <person name="Grigoriev I.V."/>
            <person name="Hibbett D.S."/>
            <person name="Martin F."/>
        </authorList>
    </citation>
    <scope>NUCLEOTIDE SEQUENCE [LARGE SCALE GENOMIC DNA]</scope>
    <source>
        <strain evidence="2">Ve08.2h10</strain>
    </source>
</reference>
<dbReference type="Proteomes" id="UP000054538">
    <property type="component" value="Unassembled WGS sequence"/>
</dbReference>
<accession>A0A0D0E511</accession>
<dbReference type="AlphaFoldDB" id="A0A0D0E511"/>
<sequence length="77" mass="8952">PNSQECILQLDVWSVHQFVQFHTWLDKHYPWIKDCFVPGGCTGIAHPCNVGIQCQFKLAAKWVQHTNIIEESLEFLQ</sequence>
<protein>
    <submittedName>
        <fullName evidence="1">Uncharacterized protein</fullName>
    </submittedName>
</protein>
<name>A0A0D0E511_9AGAM</name>
<reference evidence="1 2" key="1">
    <citation type="submission" date="2014-04" db="EMBL/GenBank/DDBJ databases">
        <authorList>
            <consortium name="DOE Joint Genome Institute"/>
            <person name="Kuo A."/>
            <person name="Kohler A."/>
            <person name="Jargeat P."/>
            <person name="Nagy L.G."/>
            <person name="Floudas D."/>
            <person name="Copeland A."/>
            <person name="Barry K.W."/>
            <person name="Cichocki N."/>
            <person name="Veneault-Fourrey C."/>
            <person name="LaButti K."/>
            <person name="Lindquist E.A."/>
            <person name="Lipzen A."/>
            <person name="Lundell T."/>
            <person name="Morin E."/>
            <person name="Murat C."/>
            <person name="Sun H."/>
            <person name="Tunlid A."/>
            <person name="Henrissat B."/>
            <person name="Grigoriev I.V."/>
            <person name="Hibbett D.S."/>
            <person name="Martin F."/>
            <person name="Nordberg H.P."/>
            <person name="Cantor M.N."/>
            <person name="Hua S.X."/>
        </authorList>
    </citation>
    <scope>NUCLEOTIDE SEQUENCE [LARGE SCALE GENOMIC DNA]</scope>
    <source>
        <strain evidence="1 2">Ve08.2h10</strain>
    </source>
</reference>
<dbReference type="EMBL" id="KN824854">
    <property type="protein sequence ID" value="KIK99616.1"/>
    <property type="molecule type" value="Genomic_DNA"/>
</dbReference>
<keyword evidence="2" id="KW-1185">Reference proteome</keyword>
<feature type="non-terminal residue" evidence="1">
    <location>
        <position position="77"/>
    </location>
</feature>
<evidence type="ECO:0000313" key="1">
    <source>
        <dbReference type="EMBL" id="KIK99616.1"/>
    </source>
</evidence>
<feature type="non-terminal residue" evidence="1">
    <location>
        <position position="1"/>
    </location>
</feature>
<dbReference type="OrthoDB" id="3341102at2759"/>
<dbReference type="HOGENOM" id="CLU_046752_5_1_1"/>
<proteinExistence type="predicted"/>
<dbReference type="InParanoid" id="A0A0D0E511"/>